<dbReference type="Proteomes" id="UP000030185">
    <property type="component" value="Unassembled WGS sequence"/>
</dbReference>
<dbReference type="SUPFAM" id="SSF55021">
    <property type="entry name" value="ACT-like"/>
    <property type="match status" value="1"/>
</dbReference>
<evidence type="ECO:0000259" key="3">
    <source>
        <dbReference type="PROSITE" id="PS51671"/>
    </source>
</evidence>
<feature type="region of interest" description="Disordered" evidence="2">
    <location>
        <begin position="562"/>
        <end position="584"/>
    </location>
</feature>
<dbReference type="SUPFAM" id="SSF81301">
    <property type="entry name" value="Nucleotidyltransferase"/>
    <property type="match status" value="1"/>
</dbReference>
<dbReference type="InterPro" id="IPR033655">
    <property type="entry name" value="TGS_RelA/SpoT"/>
</dbReference>
<evidence type="ECO:0000313" key="6">
    <source>
        <dbReference type="Proteomes" id="UP000030185"/>
    </source>
</evidence>
<dbReference type="Pfam" id="PF13328">
    <property type="entry name" value="HD_4"/>
    <property type="match status" value="1"/>
</dbReference>
<dbReference type="RefSeq" id="WP_045468825.1">
    <property type="nucleotide sequence ID" value="NZ_BBLT01000013.1"/>
</dbReference>
<dbReference type="CDD" id="cd01668">
    <property type="entry name" value="TGS_RSH"/>
    <property type="match status" value="1"/>
</dbReference>
<dbReference type="SMART" id="SM00954">
    <property type="entry name" value="RelA_SpoT"/>
    <property type="match status" value="1"/>
</dbReference>
<dbReference type="GO" id="GO:0015969">
    <property type="term" value="P:guanosine tetraphosphate metabolic process"/>
    <property type="evidence" value="ECO:0007669"/>
    <property type="project" value="InterPro"/>
</dbReference>
<dbReference type="PANTHER" id="PTHR21262:SF31">
    <property type="entry name" value="GTP PYROPHOSPHOKINASE"/>
    <property type="match status" value="1"/>
</dbReference>
<dbReference type="SMART" id="SM00471">
    <property type="entry name" value="HDc"/>
    <property type="match status" value="1"/>
</dbReference>
<dbReference type="InterPro" id="IPR045600">
    <property type="entry name" value="RelA/SpoT_AH_RIS"/>
</dbReference>
<dbReference type="STRING" id="153721.MYP_4640"/>
<dbReference type="Pfam" id="PF04607">
    <property type="entry name" value="RelA_SpoT"/>
    <property type="match status" value="1"/>
</dbReference>
<evidence type="ECO:0000256" key="1">
    <source>
        <dbReference type="RuleBase" id="RU003847"/>
    </source>
</evidence>
<dbReference type="eggNOG" id="COG0317">
    <property type="taxonomic scope" value="Bacteria"/>
</dbReference>
<dbReference type="FunFam" id="1.10.3210.10:FF:000001">
    <property type="entry name" value="GTP pyrophosphokinase RelA"/>
    <property type="match status" value="1"/>
</dbReference>
<dbReference type="InterPro" id="IPR003607">
    <property type="entry name" value="HD/PDEase_dom"/>
</dbReference>
<comment type="function">
    <text evidence="1">In eubacteria ppGpp (guanosine 3'-diphosphate 5'-diphosphate) is a mediator of the stringent response that coordinates a variety of cellular activities in response to changes in nutritional abundance.</text>
</comment>
<accession>A0A098LKB2</accession>
<dbReference type="CDD" id="cd04876">
    <property type="entry name" value="ACT_RelA-SpoT"/>
    <property type="match status" value="1"/>
</dbReference>
<gene>
    <name evidence="5" type="ORF">MYP_4640</name>
</gene>
<name>A0A098LKB2_9BACT</name>
<dbReference type="Pfam" id="PF19296">
    <property type="entry name" value="RelA_AH_RIS"/>
    <property type="match status" value="1"/>
</dbReference>
<dbReference type="InterPro" id="IPR007685">
    <property type="entry name" value="RelA_SpoT"/>
</dbReference>
<dbReference type="Pfam" id="PF13291">
    <property type="entry name" value="ACT_4"/>
    <property type="match status" value="1"/>
</dbReference>
<dbReference type="InterPro" id="IPR002912">
    <property type="entry name" value="ACT_dom"/>
</dbReference>
<dbReference type="InterPro" id="IPR004811">
    <property type="entry name" value="RelA/Spo_fam"/>
</dbReference>
<dbReference type="Gene3D" id="3.30.70.260">
    <property type="match status" value="1"/>
</dbReference>
<dbReference type="Gene3D" id="1.10.3210.10">
    <property type="entry name" value="Hypothetical protein af1432"/>
    <property type="match status" value="1"/>
</dbReference>
<evidence type="ECO:0000259" key="4">
    <source>
        <dbReference type="PROSITE" id="PS51880"/>
    </source>
</evidence>
<reference evidence="5 6" key="1">
    <citation type="submission" date="2014-09" db="EMBL/GenBank/DDBJ databases">
        <title>Sporocytophaga myxococcoides PG-01 genome sequencing.</title>
        <authorList>
            <person name="Liu L."/>
            <person name="Gao P.J."/>
            <person name="Chen G.J."/>
            <person name="Wang L.S."/>
        </authorList>
    </citation>
    <scope>NUCLEOTIDE SEQUENCE [LARGE SCALE GENOMIC DNA]</scope>
    <source>
        <strain evidence="5 6">PG-01</strain>
    </source>
</reference>
<comment type="caution">
    <text evidence="5">The sequence shown here is derived from an EMBL/GenBank/DDBJ whole genome shotgun (WGS) entry which is preliminary data.</text>
</comment>
<dbReference type="SUPFAM" id="SSF109604">
    <property type="entry name" value="HD-domain/PDEase-like"/>
    <property type="match status" value="1"/>
</dbReference>
<dbReference type="InterPro" id="IPR043519">
    <property type="entry name" value="NT_sf"/>
</dbReference>
<comment type="similarity">
    <text evidence="1">Belongs to the relA/spoT family.</text>
</comment>
<keyword evidence="6" id="KW-1185">Reference proteome</keyword>
<dbReference type="CDD" id="cd00077">
    <property type="entry name" value="HDc"/>
    <property type="match status" value="1"/>
</dbReference>
<dbReference type="InterPro" id="IPR012676">
    <property type="entry name" value="TGS-like"/>
</dbReference>
<dbReference type="GO" id="GO:0005886">
    <property type="term" value="C:plasma membrane"/>
    <property type="evidence" value="ECO:0007669"/>
    <property type="project" value="TreeGrafter"/>
</dbReference>
<organism evidence="5 6">
    <name type="scientific">Sporocytophaga myxococcoides</name>
    <dbReference type="NCBI Taxonomy" id="153721"/>
    <lineage>
        <taxon>Bacteria</taxon>
        <taxon>Pseudomonadati</taxon>
        <taxon>Bacteroidota</taxon>
        <taxon>Cytophagia</taxon>
        <taxon>Cytophagales</taxon>
        <taxon>Cytophagaceae</taxon>
        <taxon>Sporocytophaga</taxon>
    </lineage>
</organism>
<dbReference type="InterPro" id="IPR004095">
    <property type="entry name" value="TGS"/>
</dbReference>
<protein>
    <submittedName>
        <fullName evidence="5">MFS transporter</fullName>
    </submittedName>
</protein>
<dbReference type="FunFam" id="3.10.20.30:FF:000002">
    <property type="entry name" value="GTP pyrophosphokinase (RelA/SpoT)"/>
    <property type="match status" value="1"/>
</dbReference>
<dbReference type="OrthoDB" id="9805041at2"/>
<dbReference type="InterPro" id="IPR012675">
    <property type="entry name" value="Beta-grasp_dom_sf"/>
</dbReference>
<dbReference type="PROSITE" id="PS51671">
    <property type="entry name" value="ACT"/>
    <property type="match status" value="1"/>
</dbReference>
<feature type="compositionally biased region" description="Basic and acidic residues" evidence="2">
    <location>
        <begin position="562"/>
        <end position="580"/>
    </location>
</feature>
<dbReference type="InterPro" id="IPR045865">
    <property type="entry name" value="ACT-like_dom_sf"/>
</dbReference>
<dbReference type="NCBIfam" id="TIGR00691">
    <property type="entry name" value="spoT_relA"/>
    <property type="match status" value="1"/>
</dbReference>
<dbReference type="SUPFAM" id="SSF81271">
    <property type="entry name" value="TGS-like"/>
    <property type="match status" value="1"/>
</dbReference>
<dbReference type="PANTHER" id="PTHR21262">
    <property type="entry name" value="GUANOSINE-3',5'-BIS DIPHOSPHATE 3'-PYROPHOSPHOHYDROLASE"/>
    <property type="match status" value="1"/>
</dbReference>
<proteinExistence type="inferred from homology"/>
<dbReference type="Gene3D" id="3.30.460.10">
    <property type="entry name" value="Beta Polymerase, domain 2"/>
    <property type="match status" value="1"/>
</dbReference>
<dbReference type="PROSITE" id="PS51880">
    <property type="entry name" value="TGS"/>
    <property type="match status" value="1"/>
</dbReference>
<feature type="domain" description="TGS" evidence="4">
    <location>
        <begin position="403"/>
        <end position="464"/>
    </location>
</feature>
<dbReference type="CDD" id="cd05399">
    <property type="entry name" value="NT_Rel-Spo_like"/>
    <property type="match status" value="1"/>
</dbReference>
<sequence>MQTVDIEKENKEIIRRYRKLLRHAKPFLKDDDAKIIKKAFFTSLQAHKDMRRRSGEPYIYHPLAVAQIAVEEIGLGTTSIIAALLHDVVEDTHLEISDIERDFGPKVARIIDGLTKISGVFEHGSSQQAENFRKMILTLSDDVRVILIKLADRLHNMRTLGSMPREKQLKISSETIYLYAPLAHRLGLYAIKTELEDLYLKYTDPEVYRGIARKINETKAARDKFIKDFIEPLQTALDKSNFDFIVKGRPKSIYSIWNKIRKQNTPFEEVYDLFAIRVIIDTPYENEKAACWKAYSIVTDFYKPNPDRLRDWISTPKANGYESLHTTVMSKSGQWVEVQIRTKRMDDIAEKGYAAHWKYKEATQSKSESGLEEWIKKVRELIETNDSSALEFMDDFRTNLFHEEVFVFTPKGDLKILPHGATTLDFAFEIHTQIGMHCLGAKVNQKLVPLSYILNNGDQVEILTSSKQKPSEDWLKFVVSSKARAKIKDCLKEEKKKIASDGKEIVLRKLHQMKLDLNTETLNQLLAYFNMKFPLDLYYDVAKGIIDPKEIKRFQEPKEIKKPEKKEIVEPKPQEPKRSGDPNADLLLIGDDMEKIDYKLAKCCNPIPGDDVFGFVTVNEGIKIHRTTCPNAIELMSHYGYRVVKAKWTAQKELAFLTGLKITGMDRVGIVNDITRIISNELKVNMRSITIETEDGMFEGRIMLFVHDTKHLNKLIMKLKKVQDVITVNRFES</sequence>
<evidence type="ECO:0000313" key="5">
    <source>
        <dbReference type="EMBL" id="GAL87410.1"/>
    </source>
</evidence>
<dbReference type="Gene3D" id="3.10.20.30">
    <property type="match status" value="1"/>
</dbReference>
<feature type="domain" description="ACT" evidence="3">
    <location>
        <begin position="659"/>
        <end position="733"/>
    </location>
</feature>
<dbReference type="EMBL" id="BBLT01000013">
    <property type="protein sequence ID" value="GAL87410.1"/>
    <property type="molecule type" value="Genomic_DNA"/>
</dbReference>
<evidence type="ECO:0000256" key="2">
    <source>
        <dbReference type="SAM" id="MobiDB-lite"/>
    </source>
</evidence>
<dbReference type="Pfam" id="PF02824">
    <property type="entry name" value="TGS"/>
    <property type="match status" value="1"/>
</dbReference>
<dbReference type="AlphaFoldDB" id="A0A098LKB2"/>